<dbReference type="Gene3D" id="3.90.215.10">
    <property type="entry name" value="Gamma Fibrinogen, chain A, domain 1"/>
    <property type="match status" value="1"/>
</dbReference>
<keyword evidence="2" id="KW-0732">Signal</keyword>
<keyword evidence="5" id="KW-0325">Glycoprotein</keyword>
<dbReference type="PROSITE" id="PS00010">
    <property type="entry name" value="ASX_HYDROXYL"/>
    <property type="match status" value="1"/>
</dbReference>
<dbReference type="InterPro" id="IPR036056">
    <property type="entry name" value="Fibrinogen-like_C"/>
</dbReference>
<evidence type="ECO:0000256" key="3">
    <source>
        <dbReference type="ARBA" id="ARBA00022737"/>
    </source>
</evidence>
<dbReference type="PROSITE" id="PS01186">
    <property type="entry name" value="EGF_2"/>
    <property type="match status" value="1"/>
</dbReference>
<comment type="caution">
    <text evidence="6">Lacks conserved residue(s) required for the propagation of feature annotation.</text>
</comment>
<feature type="domain" description="EGF-like" evidence="7">
    <location>
        <begin position="81"/>
        <end position="117"/>
    </location>
</feature>
<evidence type="ECO:0000313" key="8">
    <source>
        <dbReference type="EMBL" id="KAJ7382379.1"/>
    </source>
</evidence>
<gene>
    <name evidence="8" type="ORF">OS493_035440</name>
</gene>
<evidence type="ECO:0000256" key="2">
    <source>
        <dbReference type="ARBA" id="ARBA00022729"/>
    </source>
</evidence>
<dbReference type="FunFam" id="2.10.25.10:FF:000012">
    <property type="entry name" value="Delta-like protein"/>
    <property type="match status" value="1"/>
</dbReference>
<organism evidence="8 9">
    <name type="scientific">Desmophyllum pertusum</name>
    <dbReference type="NCBI Taxonomy" id="174260"/>
    <lineage>
        <taxon>Eukaryota</taxon>
        <taxon>Metazoa</taxon>
        <taxon>Cnidaria</taxon>
        <taxon>Anthozoa</taxon>
        <taxon>Hexacorallia</taxon>
        <taxon>Scleractinia</taxon>
        <taxon>Caryophylliina</taxon>
        <taxon>Caryophylliidae</taxon>
        <taxon>Desmophyllum</taxon>
    </lineage>
</organism>
<sequence length="332" mass="37443">MIHELNIKAKTGHENIRLKTRCDLASDKKVAFRPACPIVVAWLFSCKTQDVNCLEQDRLLTPQDFHQVTREAPGSCMNGCCRSNPCLNGGTCTEHCDDVTLKFKCSCIAGFTGKVCERKPRSCFSYYAADSAVTNGVYEIRDPNSNELFKIYCDFTSESNFVWTLIESFKKSIMKGFNYDFYTDKPIRSDDPQFSEHRLSLSAMTYLLSDTTHIRATCEFNNGFSYTDYLRGKLTEFELITSGGRCTLFEYINIRGINCTDCKAKYWGKAGEHGHIASTVSASCTCPNCVEWTDNINSEDSFGFYGSANPVHRCVQNDDATTQWWLGVKVSP</sequence>
<protein>
    <recommendedName>
        <fullName evidence="7">EGF-like domain-containing protein</fullName>
    </recommendedName>
</protein>
<keyword evidence="3" id="KW-0677">Repeat</keyword>
<dbReference type="Gene3D" id="2.10.25.10">
    <property type="entry name" value="Laminin"/>
    <property type="match status" value="1"/>
</dbReference>
<dbReference type="OrthoDB" id="5961127at2759"/>
<keyword evidence="9" id="KW-1185">Reference proteome</keyword>
<comment type="caution">
    <text evidence="8">The sequence shown here is derived from an EMBL/GenBank/DDBJ whole genome shotgun (WGS) entry which is preliminary data.</text>
</comment>
<feature type="disulfide bond" evidence="6">
    <location>
        <begin position="107"/>
        <end position="116"/>
    </location>
</feature>
<dbReference type="SUPFAM" id="SSF57196">
    <property type="entry name" value="EGF/Laminin"/>
    <property type="match status" value="1"/>
</dbReference>
<dbReference type="EMBL" id="MU825926">
    <property type="protein sequence ID" value="KAJ7382379.1"/>
    <property type="molecule type" value="Genomic_DNA"/>
</dbReference>
<dbReference type="Proteomes" id="UP001163046">
    <property type="component" value="Unassembled WGS sequence"/>
</dbReference>
<reference evidence="8" key="1">
    <citation type="submission" date="2023-01" db="EMBL/GenBank/DDBJ databases">
        <title>Genome assembly of the deep-sea coral Lophelia pertusa.</title>
        <authorList>
            <person name="Herrera S."/>
            <person name="Cordes E."/>
        </authorList>
    </citation>
    <scope>NUCLEOTIDE SEQUENCE</scope>
    <source>
        <strain evidence="8">USNM1676648</strain>
        <tissue evidence="8">Polyp</tissue>
    </source>
</reference>
<evidence type="ECO:0000313" key="9">
    <source>
        <dbReference type="Proteomes" id="UP001163046"/>
    </source>
</evidence>
<dbReference type="Pfam" id="PF00008">
    <property type="entry name" value="EGF"/>
    <property type="match status" value="1"/>
</dbReference>
<evidence type="ECO:0000256" key="4">
    <source>
        <dbReference type="ARBA" id="ARBA00023157"/>
    </source>
</evidence>
<evidence type="ECO:0000256" key="6">
    <source>
        <dbReference type="PROSITE-ProRule" id="PRU00076"/>
    </source>
</evidence>
<keyword evidence="4 6" id="KW-1015">Disulfide bond</keyword>
<dbReference type="AlphaFoldDB" id="A0A9X0D2F7"/>
<dbReference type="SUPFAM" id="SSF56496">
    <property type="entry name" value="Fibrinogen C-terminal domain-like"/>
    <property type="match status" value="1"/>
</dbReference>
<dbReference type="PROSITE" id="PS50026">
    <property type="entry name" value="EGF_3"/>
    <property type="match status" value="1"/>
</dbReference>
<evidence type="ECO:0000259" key="7">
    <source>
        <dbReference type="PROSITE" id="PS50026"/>
    </source>
</evidence>
<dbReference type="InterPro" id="IPR000742">
    <property type="entry name" value="EGF"/>
</dbReference>
<dbReference type="InterPro" id="IPR014716">
    <property type="entry name" value="Fibrinogen_a/b/g_C_1"/>
</dbReference>
<accession>A0A9X0D2F7</accession>
<keyword evidence="1 6" id="KW-0245">EGF-like domain</keyword>
<dbReference type="PROSITE" id="PS00022">
    <property type="entry name" value="EGF_1"/>
    <property type="match status" value="1"/>
</dbReference>
<name>A0A9X0D2F7_9CNID</name>
<evidence type="ECO:0000256" key="1">
    <source>
        <dbReference type="ARBA" id="ARBA00022536"/>
    </source>
</evidence>
<evidence type="ECO:0000256" key="5">
    <source>
        <dbReference type="ARBA" id="ARBA00023180"/>
    </source>
</evidence>
<dbReference type="CDD" id="cd00054">
    <property type="entry name" value="EGF_CA"/>
    <property type="match status" value="1"/>
</dbReference>
<proteinExistence type="predicted"/>
<dbReference type="InterPro" id="IPR000152">
    <property type="entry name" value="EGF-type_Asp/Asn_hydroxyl_site"/>
</dbReference>